<name>A0A7X4KP74_9BURK</name>
<proteinExistence type="predicted"/>
<organism evidence="1 2">
    <name type="scientific">Pseudoduganella aquatica</name>
    <dbReference type="NCBI Taxonomy" id="2660641"/>
    <lineage>
        <taxon>Bacteria</taxon>
        <taxon>Pseudomonadati</taxon>
        <taxon>Pseudomonadota</taxon>
        <taxon>Betaproteobacteria</taxon>
        <taxon>Burkholderiales</taxon>
        <taxon>Oxalobacteraceae</taxon>
        <taxon>Telluria group</taxon>
        <taxon>Pseudoduganella</taxon>
    </lineage>
</organism>
<accession>A0A7X4KP74</accession>
<evidence type="ECO:0000313" key="2">
    <source>
        <dbReference type="Proteomes" id="UP000450676"/>
    </source>
</evidence>
<dbReference type="RefSeq" id="WP_161075352.1">
    <property type="nucleotide sequence ID" value="NZ_CP086370.1"/>
</dbReference>
<keyword evidence="2" id="KW-1185">Reference proteome</keyword>
<evidence type="ECO:0000313" key="1">
    <source>
        <dbReference type="EMBL" id="MYN11079.1"/>
    </source>
</evidence>
<dbReference type="AlphaFoldDB" id="A0A7X4KP74"/>
<protein>
    <submittedName>
        <fullName evidence="1">Anti-sigma factor</fullName>
    </submittedName>
</protein>
<dbReference type="EMBL" id="WWCU01000054">
    <property type="protein sequence ID" value="MYN11079.1"/>
    <property type="molecule type" value="Genomic_DNA"/>
</dbReference>
<comment type="caution">
    <text evidence="1">The sequence shown here is derived from an EMBL/GenBank/DDBJ whole genome shotgun (WGS) entry which is preliminary data.</text>
</comment>
<sequence length="268" mass="28903">MNPVTEAELQAWVDGRLALERRADVDRYLEHHPQELERLRAYRQQNAGLRALYSAVLDEAIPRSMQRPRGWQRYGWPVQRYAASVALMLSSAALGWVAHGSYGAAPDAAVAAAVAANAAAPAAAAPSALAHRAALAHRVYAPEVRHPVEVGADQQEHLVAWLSKRLGAPLRPPRLAPLGYELVGGRLLPGDSGPVAQFMYADASGQRLTLYVSAGQAGNRDSGFRYAQDGAVNVFYWIDGSWGYALSGALAKAELSQVANAVYEQLQP</sequence>
<reference evidence="1 2" key="1">
    <citation type="submission" date="2019-12" db="EMBL/GenBank/DDBJ databases">
        <title>Novel species isolated from a subtropical stream in China.</title>
        <authorList>
            <person name="Lu H."/>
        </authorList>
    </citation>
    <scope>NUCLEOTIDE SEQUENCE [LARGE SCALE GENOMIC DNA]</scope>
    <source>
        <strain evidence="1 2">FT127W</strain>
    </source>
</reference>
<gene>
    <name evidence="1" type="ORF">GTP77_27550</name>
</gene>
<dbReference type="Proteomes" id="UP000450676">
    <property type="component" value="Unassembled WGS sequence"/>
</dbReference>